<keyword evidence="2" id="KW-0902">Two-component regulatory system</keyword>
<accession>A0A8K0R6C0</accession>
<dbReference type="Pfam" id="PF08447">
    <property type="entry name" value="PAS_3"/>
    <property type="match status" value="1"/>
</dbReference>
<dbReference type="Pfam" id="PF02518">
    <property type="entry name" value="HATPase_c"/>
    <property type="match status" value="1"/>
</dbReference>
<dbReference type="InterPro" id="IPR001789">
    <property type="entry name" value="Sig_transdc_resp-reg_receiver"/>
</dbReference>
<organism evidence="9 10">
    <name type="scientific">Paraphoma chrysanthemicola</name>
    <dbReference type="NCBI Taxonomy" id="798071"/>
    <lineage>
        <taxon>Eukaryota</taxon>
        <taxon>Fungi</taxon>
        <taxon>Dikarya</taxon>
        <taxon>Ascomycota</taxon>
        <taxon>Pezizomycotina</taxon>
        <taxon>Dothideomycetes</taxon>
        <taxon>Pleosporomycetidae</taxon>
        <taxon>Pleosporales</taxon>
        <taxon>Pleosporineae</taxon>
        <taxon>Phaeosphaeriaceae</taxon>
        <taxon>Paraphoma</taxon>
    </lineage>
</organism>
<dbReference type="CDD" id="cd00082">
    <property type="entry name" value="HisKA"/>
    <property type="match status" value="1"/>
</dbReference>
<evidence type="ECO:0000256" key="4">
    <source>
        <dbReference type="SAM" id="MobiDB-lite"/>
    </source>
</evidence>
<dbReference type="PANTHER" id="PTHR45339:SF1">
    <property type="entry name" value="HYBRID SIGNAL TRANSDUCTION HISTIDINE KINASE J"/>
    <property type="match status" value="1"/>
</dbReference>
<evidence type="ECO:0000259" key="6">
    <source>
        <dbReference type="PROSITE" id="PS50110"/>
    </source>
</evidence>
<evidence type="ECO:0000259" key="7">
    <source>
        <dbReference type="PROSITE" id="PS50112"/>
    </source>
</evidence>
<dbReference type="PROSITE" id="PS50110">
    <property type="entry name" value="RESPONSE_REGULATORY"/>
    <property type="match status" value="1"/>
</dbReference>
<reference evidence="9" key="1">
    <citation type="journal article" date="2021" name="Nat. Commun.">
        <title>Genetic determinants of endophytism in the Arabidopsis root mycobiome.</title>
        <authorList>
            <person name="Mesny F."/>
            <person name="Miyauchi S."/>
            <person name="Thiergart T."/>
            <person name="Pickel B."/>
            <person name="Atanasova L."/>
            <person name="Karlsson M."/>
            <person name="Huettel B."/>
            <person name="Barry K.W."/>
            <person name="Haridas S."/>
            <person name="Chen C."/>
            <person name="Bauer D."/>
            <person name="Andreopoulos W."/>
            <person name="Pangilinan J."/>
            <person name="LaButti K."/>
            <person name="Riley R."/>
            <person name="Lipzen A."/>
            <person name="Clum A."/>
            <person name="Drula E."/>
            <person name="Henrissat B."/>
            <person name="Kohler A."/>
            <person name="Grigoriev I.V."/>
            <person name="Martin F.M."/>
            <person name="Hacquard S."/>
        </authorList>
    </citation>
    <scope>NUCLEOTIDE SEQUENCE</scope>
    <source>
        <strain evidence="9">MPI-SDFR-AT-0120</strain>
    </source>
</reference>
<protein>
    <submittedName>
        <fullName evidence="9">Uncharacterized protein</fullName>
    </submittedName>
</protein>
<keyword evidence="10" id="KW-1185">Reference proteome</keyword>
<dbReference type="Gene3D" id="3.30.450.20">
    <property type="entry name" value="PAS domain"/>
    <property type="match status" value="1"/>
</dbReference>
<dbReference type="InterPro" id="IPR013655">
    <property type="entry name" value="PAS_fold_3"/>
</dbReference>
<dbReference type="InterPro" id="IPR036890">
    <property type="entry name" value="HATPase_C_sf"/>
</dbReference>
<dbReference type="Gene3D" id="1.10.287.130">
    <property type="match status" value="1"/>
</dbReference>
<dbReference type="GO" id="GO:0000155">
    <property type="term" value="F:phosphorelay sensor kinase activity"/>
    <property type="evidence" value="ECO:0007669"/>
    <property type="project" value="InterPro"/>
</dbReference>
<dbReference type="SUPFAM" id="SSF47384">
    <property type="entry name" value="Homodimeric domain of signal transducing histidine kinase"/>
    <property type="match status" value="1"/>
</dbReference>
<dbReference type="SUPFAM" id="SSF52172">
    <property type="entry name" value="CheY-like"/>
    <property type="match status" value="1"/>
</dbReference>
<feature type="region of interest" description="Disordered" evidence="4">
    <location>
        <begin position="748"/>
        <end position="790"/>
    </location>
</feature>
<dbReference type="Pfam" id="PF00512">
    <property type="entry name" value="HisKA"/>
    <property type="match status" value="1"/>
</dbReference>
<dbReference type="SMART" id="SM00448">
    <property type="entry name" value="REC"/>
    <property type="match status" value="1"/>
</dbReference>
<feature type="modified residue" description="4-aspartylphosphate" evidence="3">
    <location>
        <position position="851"/>
    </location>
</feature>
<dbReference type="InterPro" id="IPR000014">
    <property type="entry name" value="PAS"/>
</dbReference>
<dbReference type="InterPro" id="IPR000700">
    <property type="entry name" value="PAS-assoc_C"/>
</dbReference>
<feature type="domain" description="Histidine kinase" evidence="5">
    <location>
        <begin position="515"/>
        <end position="737"/>
    </location>
</feature>
<dbReference type="InterPro" id="IPR035965">
    <property type="entry name" value="PAS-like_dom_sf"/>
</dbReference>
<dbReference type="CDD" id="cd17546">
    <property type="entry name" value="REC_hyHK_CKI1_RcsC-like"/>
    <property type="match status" value="1"/>
</dbReference>
<dbReference type="Gene3D" id="3.40.50.2300">
    <property type="match status" value="1"/>
</dbReference>
<dbReference type="AlphaFoldDB" id="A0A8K0R6C0"/>
<proteinExistence type="predicted"/>
<dbReference type="CDD" id="cd16922">
    <property type="entry name" value="HATPase_EvgS-ArcB-TorS-like"/>
    <property type="match status" value="1"/>
</dbReference>
<dbReference type="InterPro" id="IPR011006">
    <property type="entry name" value="CheY-like_superfamily"/>
</dbReference>
<dbReference type="FunFam" id="3.30.565.10:FF:000010">
    <property type="entry name" value="Sensor histidine kinase RcsC"/>
    <property type="match status" value="1"/>
</dbReference>
<dbReference type="OrthoDB" id="60033at2759"/>
<dbReference type="PROSITE" id="PS50109">
    <property type="entry name" value="HIS_KIN"/>
    <property type="match status" value="1"/>
</dbReference>
<dbReference type="Pfam" id="PF00072">
    <property type="entry name" value="Response_reg"/>
    <property type="match status" value="1"/>
</dbReference>
<dbReference type="PROSITE" id="PS50113">
    <property type="entry name" value="PAC"/>
    <property type="match status" value="1"/>
</dbReference>
<dbReference type="CDD" id="cd00130">
    <property type="entry name" value="PAS"/>
    <property type="match status" value="1"/>
</dbReference>
<dbReference type="InterPro" id="IPR004358">
    <property type="entry name" value="Sig_transdc_His_kin-like_C"/>
</dbReference>
<dbReference type="InterPro" id="IPR036097">
    <property type="entry name" value="HisK_dim/P_sf"/>
</dbReference>
<dbReference type="SUPFAM" id="SSF55785">
    <property type="entry name" value="PYP-like sensor domain (PAS domain)"/>
    <property type="match status" value="1"/>
</dbReference>
<dbReference type="Gene3D" id="3.30.565.10">
    <property type="entry name" value="Histidine kinase-like ATPase, C-terminal domain"/>
    <property type="match status" value="1"/>
</dbReference>
<feature type="compositionally biased region" description="Basic and acidic residues" evidence="4">
    <location>
        <begin position="770"/>
        <end position="781"/>
    </location>
</feature>
<keyword evidence="1 3" id="KW-0597">Phosphoprotein</keyword>
<evidence type="ECO:0000259" key="5">
    <source>
        <dbReference type="PROSITE" id="PS50109"/>
    </source>
</evidence>
<feature type="domain" description="PAC" evidence="8">
    <location>
        <begin position="309"/>
        <end position="362"/>
    </location>
</feature>
<dbReference type="InterPro" id="IPR003661">
    <property type="entry name" value="HisK_dim/P_dom"/>
</dbReference>
<evidence type="ECO:0000313" key="10">
    <source>
        <dbReference type="Proteomes" id="UP000813461"/>
    </source>
</evidence>
<sequence>MIRDAPDAQTLLAHQLRPALVLDPHGTVTAANDGSFRLISNSHHPKRTDNHKNLIGTNIADLGLVPLPGGPPVLWTWHDILGAARDAPQSLSSIRRAAGDVEDHNASINLHRSTNEFWDEEAEEQVVIETDVYVIRQHWENGTVDTHESIRTSSMIQARANIHWLPQEGDGRFLITFNRTALPHRTASRSAKTLAESINHPLGALESPALFMCCECHKPVEKFYLNLSPDVEGLMPSPSDIASAIIPFIMATLNTDGQVINLSKSWYTFSGLNEENSLGTGWLSAIHPDDVGEMTSAWADVLRHEHSQWTQQTRYRRAADGKYVWFLIRAQPYRNVEGKIVRWYASMMDINEWVMARLEADRRRQAMITLFAQTDVMLWEVDADNQIRVCEGLLNWDPTKNGTLSTKTSRHIDQPLKRTASDNDGEELAATVRAVLEGRTFRPVVEHWEGDRYFRTRFVAERAALGGDVQSALALTFDCTDERARTTLRMENERLLNNEKVAQDANNLKSRFLANMSHEIRTPISGIIGLSEHILDCGLSDEQAEFANSILESAKFLLTLINDVLDFSKIESGHMDVETIPFSPSKLISDVVIPLRLQAKEKGLALNSKCDLQSDTILLGDPWRMRQILTNLVGNSLKFTENGQVDLNVRTIEDKPPGTKVVQFIVHDSGLGISPEVMKSLFKPFHQADSSTARLHGGTGLGLVICQQLVELMGGKITLHSGPGEGTTATCNIPFEIFQGSPSSVLASTSLPRRARPPDRRHSSTIRKTTSRDTSGDEAPAKRSAASSISISSEPETHVLLVEDNPIGRKVISLAIKKLGYTVSTASDGQEALDYLSKSSRQPRPTAVLMDCMMPIIDGYEATRRIRCDEELFDERVRSLPIIALTASAIKGDREKCKAAGMDDYLTKPAARDALERMLNKWTVPARPRESRHDSWSLEK</sequence>
<dbReference type="PANTHER" id="PTHR45339">
    <property type="entry name" value="HYBRID SIGNAL TRANSDUCTION HISTIDINE KINASE J"/>
    <property type="match status" value="1"/>
</dbReference>
<evidence type="ECO:0000256" key="2">
    <source>
        <dbReference type="ARBA" id="ARBA00023012"/>
    </source>
</evidence>
<dbReference type="InterPro" id="IPR005467">
    <property type="entry name" value="His_kinase_dom"/>
</dbReference>
<dbReference type="SMART" id="SM00388">
    <property type="entry name" value="HisKA"/>
    <property type="match status" value="1"/>
</dbReference>
<dbReference type="InterPro" id="IPR003594">
    <property type="entry name" value="HATPase_dom"/>
</dbReference>
<dbReference type="Proteomes" id="UP000813461">
    <property type="component" value="Unassembled WGS sequence"/>
</dbReference>
<dbReference type="NCBIfam" id="TIGR00229">
    <property type="entry name" value="sensory_box"/>
    <property type="match status" value="1"/>
</dbReference>
<evidence type="ECO:0000313" key="9">
    <source>
        <dbReference type="EMBL" id="KAH7087863.1"/>
    </source>
</evidence>
<name>A0A8K0R6C0_9PLEO</name>
<dbReference type="SMART" id="SM00387">
    <property type="entry name" value="HATPase_c"/>
    <property type="match status" value="1"/>
</dbReference>
<evidence type="ECO:0000259" key="8">
    <source>
        <dbReference type="PROSITE" id="PS50113"/>
    </source>
</evidence>
<dbReference type="SUPFAM" id="SSF55874">
    <property type="entry name" value="ATPase domain of HSP90 chaperone/DNA topoisomerase II/histidine kinase"/>
    <property type="match status" value="1"/>
</dbReference>
<dbReference type="PRINTS" id="PR00344">
    <property type="entry name" value="BCTRLSENSOR"/>
</dbReference>
<feature type="domain" description="Response regulatory" evidence="6">
    <location>
        <begin position="798"/>
        <end position="923"/>
    </location>
</feature>
<gene>
    <name evidence="9" type="ORF">FB567DRAFT_355740</name>
</gene>
<evidence type="ECO:0000256" key="1">
    <source>
        <dbReference type="ARBA" id="ARBA00022553"/>
    </source>
</evidence>
<feature type="domain" description="PAS" evidence="7">
    <location>
        <begin position="253"/>
        <end position="305"/>
    </location>
</feature>
<dbReference type="PROSITE" id="PS50112">
    <property type="entry name" value="PAS"/>
    <property type="match status" value="1"/>
</dbReference>
<evidence type="ECO:0000256" key="3">
    <source>
        <dbReference type="PROSITE-ProRule" id="PRU00169"/>
    </source>
</evidence>
<comment type="caution">
    <text evidence="9">The sequence shown here is derived from an EMBL/GenBank/DDBJ whole genome shotgun (WGS) entry which is preliminary data.</text>
</comment>
<dbReference type="EMBL" id="JAGMVJ010000009">
    <property type="protein sequence ID" value="KAH7087863.1"/>
    <property type="molecule type" value="Genomic_DNA"/>
</dbReference>